<evidence type="ECO:0000313" key="2">
    <source>
        <dbReference type="Proteomes" id="UP001595821"/>
    </source>
</evidence>
<organism evidence="1 2">
    <name type="scientific">Natribaculum luteum</name>
    <dbReference type="NCBI Taxonomy" id="1586232"/>
    <lineage>
        <taxon>Archaea</taxon>
        <taxon>Methanobacteriati</taxon>
        <taxon>Methanobacteriota</taxon>
        <taxon>Stenosarchaea group</taxon>
        <taxon>Halobacteria</taxon>
        <taxon>Halobacteriales</taxon>
        <taxon>Natrialbaceae</taxon>
        <taxon>Natribaculum</taxon>
    </lineage>
</organism>
<dbReference type="EMBL" id="JBHSDJ010000125">
    <property type="protein sequence ID" value="MFC4248569.1"/>
    <property type="molecule type" value="Genomic_DNA"/>
</dbReference>
<proteinExistence type="predicted"/>
<name>A0ABD5P2N5_9EURY</name>
<protein>
    <recommendedName>
        <fullName evidence="3">Halobacterial output domain-containing protein</fullName>
    </recommendedName>
</protein>
<evidence type="ECO:0000313" key="1">
    <source>
        <dbReference type="EMBL" id="MFC4248569.1"/>
    </source>
</evidence>
<reference evidence="1 2" key="1">
    <citation type="journal article" date="2014" name="Int. J. Syst. Evol. Microbiol.">
        <title>Complete genome sequence of Corynebacterium casei LMG S-19264T (=DSM 44701T), isolated from a smear-ripened cheese.</title>
        <authorList>
            <consortium name="US DOE Joint Genome Institute (JGI-PGF)"/>
            <person name="Walter F."/>
            <person name="Albersmeier A."/>
            <person name="Kalinowski J."/>
            <person name="Ruckert C."/>
        </authorList>
    </citation>
    <scope>NUCLEOTIDE SEQUENCE [LARGE SCALE GENOMIC DNA]</scope>
    <source>
        <strain evidence="1 2">IBRC-M 10912</strain>
    </source>
</reference>
<comment type="caution">
    <text evidence="1">The sequence shown here is derived from an EMBL/GenBank/DDBJ whole genome shotgun (WGS) entry which is preliminary data.</text>
</comment>
<accession>A0ABD5P2N5</accession>
<dbReference type="RefSeq" id="WP_246973772.1">
    <property type="nucleotide sequence ID" value="NZ_CP095397.1"/>
</dbReference>
<evidence type="ECO:0008006" key="3">
    <source>
        <dbReference type="Google" id="ProtNLM"/>
    </source>
</evidence>
<sequence>MAIPGYDPADVENALLERETEGAGASASIVAAGVPDEFDLVASDLETPADALTDPVDLVGLDDVTGLDALRVVLEYDPSELPPGASPTDVAVAVETESERVVLDSAVDLEETTVSATTTERPPGQTFVAVNVENDGL</sequence>
<dbReference type="GeneID" id="71853576"/>
<dbReference type="Proteomes" id="UP001595821">
    <property type="component" value="Unassembled WGS sequence"/>
</dbReference>
<dbReference type="AlphaFoldDB" id="A0ABD5P2N5"/>
<gene>
    <name evidence="1" type="ORF">ACFOZ7_16815</name>
</gene>